<dbReference type="SFLD" id="SFLDG01061">
    <property type="entry name" value="methylthiotransferase"/>
    <property type="match status" value="1"/>
</dbReference>
<accession>A0A101ER46</accession>
<feature type="binding site" evidence="12">
    <location>
        <position position="46"/>
    </location>
    <ligand>
        <name>[4Fe-4S] cluster</name>
        <dbReference type="ChEBI" id="CHEBI:49883"/>
        <label>1</label>
    </ligand>
</feature>
<comment type="subunit">
    <text evidence="12">Monomer.</text>
</comment>
<dbReference type="SFLD" id="SFLDG01082">
    <property type="entry name" value="B12-binding_domain_containing"/>
    <property type="match status" value="1"/>
</dbReference>
<dbReference type="InterPro" id="IPR020612">
    <property type="entry name" value="Methylthiotransferase_CS"/>
</dbReference>
<dbReference type="Pfam" id="PF00919">
    <property type="entry name" value="UPF0004"/>
    <property type="match status" value="1"/>
</dbReference>
<dbReference type="SFLD" id="SFLDS00029">
    <property type="entry name" value="Radical_SAM"/>
    <property type="match status" value="1"/>
</dbReference>
<dbReference type="FunFam" id="3.80.30.20:FF:000001">
    <property type="entry name" value="tRNA-2-methylthio-N(6)-dimethylallyladenosine synthase 2"/>
    <property type="match status" value="1"/>
</dbReference>
<dbReference type="SFLD" id="SFLDF00273">
    <property type="entry name" value="(dimethylallyl)adenosine_tRNA"/>
    <property type="match status" value="1"/>
</dbReference>
<evidence type="ECO:0000256" key="7">
    <source>
        <dbReference type="ARBA" id="ARBA00023014"/>
    </source>
</evidence>
<dbReference type="GO" id="GO:0035597">
    <property type="term" value="F:tRNA-2-methylthio-N(6)-dimethylallyladenosine(37) synthase activity"/>
    <property type="evidence" value="ECO:0007669"/>
    <property type="project" value="UniProtKB-EC"/>
</dbReference>
<keyword evidence="2 12" id="KW-0004">4Fe-4S</keyword>
<dbReference type="InterPro" id="IPR038135">
    <property type="entry name" value="Methylthiotransferase_N_sf"/>
</dbReference>
<keyword evidence="6 12" id="KW-0408">Iron</keyword>
<evidence type="ECO:0000256" key="4">
    <source>
        <dbReference type="ARBA" id="ARBA00022691"/>
    </source>
</evidence>
<organism evidence="16 17">
    <name type="scientific">Thermotoga petrophila</name>
    <dbReference type="NCBI Taxonomy" id="93929"/>
    <lineage>
        <taxon>Bacteria</taxon>
        <taxon>Thermotogati</taxon>
        <taxon>Thermotogota</taxon>
        <taxon>Thermotogae</taxon>
        <taxon>Thermotogales</taxon>
        <taxon>Thermotogaceae</taxon>
        <taxon>Thermotoga</taxon>
    </lineage>
</organism>
<dbReference type="PROSITE" id="PS01278">
    <property type="entry name" value="MTTASE_RADICAL"/>
    <property type="match status" value="1"/>
</dbReference>
<evidence type="ECO:0000256" key="5">
    <source>
        <dbReference type="ARBA" id="ARBA00022723"/>
    </source>
</evidence>
<keyword evidence="3 12" id="KW-0808">Transferase</keyword>
<keyword evidence="7 12" id="KW-0411">Iron-sulfur</keyword>
<evidence type="ECO:0000256" key="11">
    <source>
        <dbReference type="ARBA" id="ARBA00081141"/>
    </source>
</evidence>
<dbReference type="InterPro" id="IPR023404">
    <property type="entry name" value="rSAM_horseshoe"/>
</dbReference>
<feature type="domain" description="MTTase N-terminal" evidence="14">
    <location>
        <begin position="1"/>
        <end position="114"/>
    </location>
</feature>
<evidence type="ECO:0000256" key="6">
    <source>
        <dbReference type="ARBA" id="ARBA00023004"/>
    </source>
</evidence>
<dbReference type="EMBL" id="LGFG01000031">
    <property type="protein sequence ID" value="KUK23343.1"/>
    <property type="molecule type" value="Genomic_DNA"/>
</dbReference>
<dbReference type="PANTHER" id="PTHR43020:SF2">
    <property type="entry name" value="MITOCHONDRIAL TRNA METHYLTHIOTRANSFERASE CDK5RAP1"/>
    <property type="match status" value="1"/>
</dbReference>
<feature type="binding site" evidence="12">
    <location>
        <position position="157"/>
    </location>
    <ligand>
        <name>[4Fe-4S] cluster</name>
        <dbReference type="ChEBI" id="CHEBI:49883"/>
        <label>2</label>
        <note>4Fe-4S-S-AdoMet</note>
    </ligand>
</feature>
<comment type="cofactor">
    <cofactor evidence="12">
        <name>[4Fe-4S] cluster</name>
        <dbReference type="ChEBI" id="CHEBI:49883"/>
    </cofactor>
    <text evidence="12">Binds 2 [4Fe-4S] clusters. One cluster is coordinated with 3 cysteines and an exchangeable S-adenosyl-L-methionine.</text>
</comment>
<evidence type="ECO:0000256" key="3">
    <source>
        <dbReference type="ARBA" id="ARBA00022679"/>
    </source>
</evidence>
<feature type="binding site" evidence="12">
    <location>
        <position position="10"/>
    </location>
    <ligand>
        <name>[4Fe-4S] cluster</name>
        <dbReference type="ChEBI" id="CHEBI:49883"/>
        <label>1</label>
    </ligand>
</feature>
<sequence length="443" mass="50914">MRFYIKTFGCQMNENDSETMAGLLMKEGFTPASAPEEADVVIINTCAVRRKSEEKAYSELGQMLKIKRKRKLVVGVAGCVAEKEREKLLERGADFVLGTRAVLKVTEAVKRALQGEKVALFEDHLNEYTHELPRIRSSKHHAWVTIIFGCDRFCTYCIVPYTRGREKSRPMEDILEEVRELAKQGYREVTFLGQNVDAYGKDLKDGSSLAKLLEEASKIEGIERIWFLTSYPTDFSDELIEVIARNPKVAKSVHLPVQSGSNRILKLMNRSYTKEEYLALLERIRSKVPDVAISSDIIVGFPTETEEDFMETVDLVEKAQFERLNLAIYSPREGTVAWKHYKDEVPYEEKVRRMQFLMNLQKRINRKLNERYKGKTVRVIVEAQAKNGLFYGRDIRNKIIAFEGEEWMIGRFADVKIEKITAGPLYGKVVWIEETPSPVSTDK</sequence>
<dbReference type="EC" id="2.8.4.3" evidence="8 12"/>
<comment type="similarity">
    <text evidence="12">Belongs to the methylthiotransferase family. MiaB subfamily.</text>
</comment>
<dbReference type="NCBIfam" id="TIGR00089">
    <property type="entry name" value="MiaB/RimO family radical SAM methylthiotransferase"/>
    <property type="match status" value="1"/>
</dbReference>
<dbReference type="Pfam" id="PF04055">
    <property type="entry name" value="Radical_SAM"/>
    <property type="match status" value="1"/>
</dbReference>
<dbReference type="InterPro" id="IPR006463">
    <property type="entry name" value="MiaB_methiolase"/>
</dbReference>
<proteinExistence type="inferred from homology"/>
<reference evidence="16 17" key="1">
    <citation type="journal article" date="2015" name="MBio">
        <title>Genome-Resolved Metagenomic Analysis Reveals Roles for Candidate Phyla and Other Microbial Community Members in Biogeochemical Transformations in Oil Reservoirs.</title>
        <authorList>
            <person name="Hu P."/>
            <person name="Tom L."/>
            <person name="Singh A."/>
            <person name="Thomas B.C."/>
            <person name="Baker B.J."/>
            <person name="Piceno Y.M."/>
            <person name="Andersen G.L."/>
            <person name="Banfield J.F."/>
        </authorList>
    </citation>
    <scope>NUCLEOTIDE SEQUENCE [LARGE SCALE GENOMIC DNA]</scope>
    <source>
        <strain evidence="16">46_26</strain>
    </source>
</reference>
<dbReference type="PANTHER" id="PTHR43020">
    <property type="entry name" value="CDK5 REGULATORY SUBUNIT-ASSOCIATED PROTEIN 1"/>
    <property type="match status" value="1"/>
</dbReference>
<dbReference type="InterPro" id="IPR013848">
    <property type="entry name" value="Methylthiotransferase_N"/>
</dbReference>
<dbReference type="InterPro" id="IPR007197">
    <property type="entry name" value="rSAM"/>
</dbReference>
<evidence type="ECO:0000256" key="8">
    <source>
        <dbReference type="ARBA" id="ARBA00033765"/>
    </source>
</evidence>
<protein>
    <recommendedName>
        <fullName evidence="9 12">tRNA-2-methylthio-N(6)-dimethylallyladenosine synthase</fullName>
        <ecNumber evidence="8 12">2.8.4.3</ecNumber>
    </recommendedName>
    <alternativeName>
        <fullName evidence="11 12">(Dimethylallyl)adenosine tRNA methylthiotransferase MiaB</fullName>
    </alternativeName>
    <alternativeName>
        <fullName evidence="10 12">tRNA-i(6)A37 methylthiotransferase</fullName>
    </alternativeName>
</protein>
<dbReference type="PROSITE" id="PS51918">
    <property type="entry name" value="RADICAL_SAM"/>
    <property type="match status" value="1"/>
</dbReference>
<dbReference type="AlphaFoldDB" id="A0A101ER46"/>
<evidence type="ECO:0000256" key="10">
    <source>
        <dbReference type="ARBA" id="ARBA00080698"/>
    </source>
</evidence>
<dbReference type="FunFam" id="3.40.50.12160:FF:000003">
    <property type="entry name" value="CDK5 regulatory subunit-associated protein 1"/>
    <property type="match status" value="1"/>
</dbReference>
<dbReference type="SUPFAM" id="SSF102114">
    <property type="entry name" value="Radical SAM enzymes"/>
    <property type="match status" value="1"/>
</dbReference>
<dbReference type="Pfam" id="PF01938">
    <property type="entry name" value="TRAM"/>
    <property type="match status" value="1"/>
</dbReference>
<evidence type="ECO:0000256" key="9">
    <source>
        <dbReference type="ARBA" id="ARBA00068570"/>
    </source>
</evidence>
<evidence type="ECO:0000313" key="16">
    <source>
        <dbReference type="EMBL" id="KUK23343.1"/>
    </source>
</evidence>
<dbReference type="HAMAP" id="MF_01864">
    <property type="entry name" value="tRNA_metthiotr_MiaB"/>
    <property type="match status" value="1"/>
</dbReference>
<evidence type="ECO:0000259" key="15">
    <source>
        <dbReference type="PROSITE" id="PS51918"/>
    </source>
</evidence>
<dbReference type="Proteomes" id="UP000058636">
    <property type="component" value="Unassembled WGS sequence"/>
</dbReference>
<dbReference type="SMART" id="SM00729">
    <property type="entry name" value="Elp3"/>
    <property type="match status" value="1"/>
</dbReference>
<keyword evidence="4 12" id="KW-0949">S-adenosyl-L-methionine</keyword>
<name>A0A101ER46_9THEM</name>
<dbReference type="Gene3D" id="3.40.50.12160">
    <property type="entry name" value="Methylthiotransferase, N-terminal domain"/>
    <property type="match status" value="1"/>
</dbReference>
<comment type="catalytic activity">
    <reaction evidence="12">
        <text>N(6)-dimethylallyladenosine(37) in tRNA + (sulfur carrier)-SH + AH2 + 2 S-adenosyl-L-methionine = 2-methylsulfanyl-N(6)-dimethylallyladenosine(37) in tRNA + (sulfur carrier)-H + 5'-deoxyadenosine + L-methionine + A + S-adenosyl-L-homocysteine + 2 H(+)</text>
        <dbReference type="Rhea" id="RHEA:37067"/>
        <dbReference type="Rhea" id="RHEA-COMP:10375"/>
        <dbReference type="Rhea" id="RHEA-COMP:10376"/>
        <dbReference type="Rhea" id="RHEA-COMP:14737"/>
        <dbReference type="Rhea" id="RHEA-COMP:14739"/>
        <dbReference type="ChEBI" id="CHEBI:13193"/>
        <dbReference type="ChEBI" id="CHEBI:15378"/>
        <dbReference type="ChEBI" id="CHEBI:17319"/>
        <dbReference type="ChEBI" id="CHEBI:17499"/>
        <dbReference type="ChEBI" id="CHEBI:29917"/>
        <dbReference type="ChEBI" id="CHEBI:57844"/>
        <dbReference type="ChEBI" id="CHEBI:57856"/>
        <dbReference type="ChEBI" id="CHEBI:59789"/>
        <dbReference type="ChEBI" id="CHEBI:64428"/>
        <dbReference type="ChEBI" id="CHEBI:74415"/>
        <dbReference type="ChEBI" id="CHEBI:74417"/>
        <dbReference type="EC" id="2.8.4.3"/>
    </reaction>
</comment>
<dbReference type="GO" id="GO:0005829">
    <property type="term" value="C:cytosol"/>
    <property type="evidence" value="ECO:0007669"/>
    <property type="project" value="TreeGrafter"/>
</dbReference>
<dbReference type="GO" id="GO:0046872">
    <property type="term" value="F:metal ion binding"/>
    <property type="evidence" value="ECO:0007669"/>
    <property type="project" value="UniProtKB-KW"/>
</dbReference>
<evidence type="ECO:0000256" key="1">
    <source>
        <dbReference type="ARBA" id="ARBA00003234"/>
    </source>
</evidence>
<dbReference type="Gene3D" id="3.80.30.20">
    <property type="entry name" value="tm_1862 like domain"/>
    <property type="match status" value="1"/>
</dbReference>
<keyword evidence="12" id="KW-0819">tRNA processing</keyword>
<evidence type="ECO:0000256" key="2">
    <source>
        <dbReference type="ARBA" id="ARBA00022485"/>
    </source>
</evidence>
<feature type="domain" description="Radical SAM core" evidence="15">
    <location>
        <begin position="136"/>
        <end position="367"/>
    </location>
</feature>
<evidence type="ECO:0000313" key="17">
    <source>
        <dbReference type="Proteomes" id="UP000058636"/>
    </source>
</evidence>
<feature type="domain" description="TRAM" evidence="13">
    <location>
        <begin position="370"/>
        <end position="431"/>
    </location>
</feature>
<dbReference type="CDD" id="cd01335">
    <property type="entry name" value="Radical_SAM"/>
    <property type="match status" value="1"/>
</dbReference>
<comment type="function">
    <text evidence="1 12">Catalyzes the methylthiolation of N6-(dimethylallyl)adenosine (i(6)A), leading to the formation of 2-methylthio-N6-(dimethylallyl)adenosine (ms(2)i(6)A) at position 37 in tRNAs that read codons beginning with uridine.</text>
</comment>
<dbReference type="InterPro" id="IPR006638">
    <property type="entry name" value="Elp3/MiaA/NifB-like_rSAM"/>
</dbReference>
<feature type="binding site" evidence="12">
    <location>
        <position position="79"/>
    </location>
    <ligand>
        <name>[4Fe-4S] cluster</name>
        <dbReference type="ChEBI" id="CHEBI:49883"/>
        <label>1</label>
    </ligand>
</feature>
<feature type="binding site" evidence="12">
    <location>
        <position position="150"/>
    </location>
    <ligand>
        <name>[4Fe-4S] cluster</name>
        <dbReference type="ChEBI" id="CHEBI:49883"/>
        <label>2</label>
        <note>4Fe-4S-S-AdoMet</note>
    </ligand>
</feature>
<dbReference type="PROSITE" id="PS51449">
    <property type="entry name" value="MTTASE_N"/>
    <property type="match status" value="1"/>
</dbReference>
<evidence type="ECO:0000259" key="14">
    <source>
        <dbReference type="PROSITE" id="PS51449"/>
    </source>
</evidence>
<dbReference type="InterPro" id="IPR005839">
    <property type="entry name" value="Methylthiotransferase"/>
</dbReference>
<keyword evidence="5 12" id="KW-0479">Metal-binding</keyword>
<comment type="caution">
    <text evidence="16">The sequence shown here is derived from an EMBL/GenBank/DDBJ whole genome shotgun (WGS) entry which is preliminary data.</text>
</comment>
<evidence type="ECO:0000259" key="13">
    <source>
        <dbReference type="PROSITE" id="PS50926"/>
    </source>
</evidence>
<comment type="subcellular location">
    <subcellularLocation>
        <location evidence="12">Cytoplasm</location>
    </subcellularLocation>
</comment>
<dbReference type="NCBIfam" id="TIGR01574">
    <property type="entry name" value="miaB-methiolase"/>
    <property type="match status" value="1"/>
</dbReference>
<dbReference type="PROSITE" id="PS50926">
    <property type="entry name" value="TRAM"/>
    <property type="match status" value="1"/>
</dbReference>
<dbReference type="PATRIC" id="fig|93930.3.peg.1417"/>
<dbReference type="InterPro" id="IPR058240">
    <property type="entry name" value="rSAM_sf"/>
</dbReference>
<evidence type="ECO:0000256" key="12">
    <source>
        <dbReference type="HAMAP-Rule" id="MF_01864"/>
    </source>
</evidence>
<keyword evidence="12" id="KW-0963">Cytoplasm</keyword>
<feature type="binding site" evidence="12">
    <location>
        <position position="154"/>
    </location>
    <ligand>
        <name>[4Fe-4S] cluster</name>
        <dbReference type="ChEBI" id="CHEBI:49883"/>
        <label>2</label>
        <note>4Fe-4S-S-AdoMet</note>
    </ligand>
</feature>
<gene>
    <name evidence="12" type="primary">miaB</name>
    <name evidence="16" type="ORF">XD57_0573</name>
</gene>
<dbReference type="GO" id="GO:0051539">
    <property type="term" value="F:4 iron, 4 sulfur cluster binding"/>
    <property type="evidence" value="ECO:0007669"/>
    <property type="project" value="UniProtKB-UniRule"/>
</dbReference>
<dbReference type="InterPro" id="IPR002792">
    <property type="entry name" value="TRAM_dom"/>
</dbReference>